<dbReference type="InterPro" id="IPR023415">
    <property type="entry name" value="LDLR_class-A_CS"/>
</dbReference>
<comment type="caution">
    <text evidence="19">The sequence shown here is derived from an EMBL/GenBank/DDBJ whole genome shotgun (WGS) entry which is preliminary data.</text>
</comment>
<evidence type="ECO:0000256" key="5">
    <source>
        <dbReference type="ARBA" id="ARBA00022729"/>
    </source>
</evidence>
<keyword evidence="7 16" id="KW-1133">Transmembrane helix</keyword>
<dbReference type="SUPFAM" id="SSF57196">
    <property type="entry name" value="EGF/Laminin"/>
    <property type="match status" value="3"/>
</dbReference>
<evidence type="ECO:0000256" key="17">
    <source>
        <dbReference type="SAM" id="SignalP"/>
    </source>
</evidence>
<keyword evidence="4 16" id="KW-0812">Transmembrane</keyword>
<keyword evidence="20" id="KW-1185">Reference proteome</keyword>
<dbReference type="InterPro" id="IPR000742">
    <property type="entry name" value="EGF"/>
</dbReference>
<dbReference type="Pfam" id="PF00057">
    <property type="entry name" value="Ldl_recept_a"/>
    <property type="match status" value="7"/>
</dbReference>
<feature type="disulfide bond" evidence="13">
    <location>
        <begin position="814"/>
        <end position="829"/>
    </location>
</feature>
<dbReference type="InterPro" id="IPR051221">
    <property type="entry name" value="LDLR-related"/>
</dbReference>
<dbReference type="SMART" id="SM00179">
    <property type="entry name" value="EGF_CA"/>
    <property type="match status" value="4"/>
</dbReference>
<dbReference type="CDD" id="cd00112">
    <property type="entry name" value="LDLa"/>
    <property type="match status" value="9"/>
</dbReference>
<keyword evidence="8 16" id="KW-0472">Membrane</keyword>
<name>A0AA39FXR8_9HYME</name>
<dbReference type="InterPro" id="IPR001881">
    <property type="entry name" value="EGF-like_Ca-bd_dom"/>
</dbReference>
<evidence type="ECO:0000256" key="2">
    <source>
        <dbReference type="ARBA" id="ARBA00022536"/>
    </source>
</evidence>
<feature type="disulfide bond" evidence="13">
    <location>
        <begin position="96"/>
        <end position="114"/>
    </location>
</feature>
<dbReference type="FunFam" id="2.10.25.10:FF:000009">
    <property type="entry name" value="Low-density lipoprotein receptor isoform 1"/>
    <property type="match status" value="1"/>
</dbReference>
<dbReference type="Pfam" id="PF14670">
    <property type="entry name" value="FXa_inhibition"/>
    <property type="match status" value="1"/>
</dbReference>
<dbReference type="InterPro" id="IPR011042">
    <property type="entry name" value="6-blade_b-propeller_TolB-like"/>
</dbReference>
<feature type="disulfide bond" evidence="13">
    <location>
        <begin position="843"/>
        <end position="861"/>
    </location>
</feature>
<comment type="caution">
    <text evidence="12">Lacks conserved residue(s) required for the propagation of feature annotation.</text>
</comment>
<keyword evidence="6" id="KW-0677">Repeat</keyword>
<dbReference type="InterPro" id="IPR000033">
    <property type="entry name" value="LDLR_classB_rpt"/>
</dbReference>
<feature type="disulfide bond" evidence="13">
    <location>
        <begin position="855"/>
        <end position="870"/>
    </location>
</feature>
<evidence type="ECO:0000256" key="12">
    <source>
        <dbReference type="PROSITE-ProRule" id="PRU00076"/>
    </source>
</evidence>
<evidence type="ECO:0000313" key="19">
    <source>
        <dbReference type="EMBL" id="KAK0177779.1"/>
    </source>
</evidence>
<dbReference type="PANTHER" id="PTHR22722">
    <property type="entry name" value="LOW-DENSITY LIPOPROTEIN RECEPTOR-RELATED PROTEIN 2-RELATED"/>
    <property type="match status" value="1"/>
</dbReference>
<dbReference type="InterPro" id="IPR000152">
    <property type="entry name" value="EGF-type_Asp/Asn_hydroxyl_site"/>
</dbReference>
<evidence type="ECO:0000256" key="14">
    <source>
        <dbReference type="PROSITE-ProRule" id="PRU00461"/>
    </source>
</evidence>
<dbReference type="InterPro" id="IPR036055">
    <property type="entry name" value="LDL_receptor-like_sf"/>
</dbReference>
<feature type="disulfide bond" evidence="13">
    <location>
        <begin position="1065"/>
        <end position="1083"/>
    </location>
</feature>
<feature type="disulfide bond" evidence="13">
    <location>
        <begin position="1001"/>
        <end position="1013"/>
    </location>
</feature>
<accession>A0AA39FXR8</accession>
<keyword evidence="3" id="KW-0254">Endocytosis</keyword>
<dbReference type="Gene3D" id="2.120.10.30">
    <property type="entry name" value="TolB, C-terminal domain"/>
    <property type="match status" value="3"/>
</dbReference>
<evidence type="ECO:0000256" key="1">
    <source>
        <dbReference type="ARBA" id="ARBA00004479"/>
    </source>
</evidence>
<dbReference type="FunFam" id="4.10.400.10:FF:000065">
    <property type="entry name" value="Transmembrane protease serine 7"/>
    <property type="match status" value="1"/>
</dbReference>
<dbReference type="InterPro" id="IPR002172">
    <property type="entry name" value="LDrepeatLR_classA_rpt"/>
</dbReference>
<feature type="signal peptide" evidence="17">
    <location>
        <begin position="1"/>
        <end position="25"/>
    </location>
</feature>
<feature type="disulfide bond" evidence="13">
    <location>
        <begin position="916"/>
        <end position="928"/>
    </location>
</feature>
<dbReference type="GO" id="GO:0043235">
    <property type="term" value="C:receptor complex"/>
    <property type="evidence" value="ECO:0007669"/>
    <property type="project" value="TreeGrafter"/>
</dbReference>
<keyword evidence="2 12" id="KW-0245">EGF-like domain</keyword>
<evidence type="ECO:0000256" key="15">
    <source>
        <dbReference type="SAM" id="MobiDB-lite"/>
    </source>
</evidence>
<dbReference type="CDD" id="cd00054">
    <property type="entry name" value="EGF_CA"/>
    <property type="match status" value="1"/>
</dbReference>
<protein>
    <recommendedName>
        <fullName evidence="18">EGF-like domain-containing protein</fullName>
    </recommendedName>
</protein>
<dbReference type="Gene3D" id="4.10.400.10">
    <property type="entry name" value="Low-density Lipoprotein Receptor"/>
    <property type="match status" value="9"/>
</dbReference>
<evidence type="ECO:0000313" key="20">
    <source>
        <dbReference type="Proteomes" id="UP001168990"/>
    </source>
</evidence>
<dbReference type="Gene3D" id="2.10.25.10">
    <property type="entry name" value="Laminin"/>
    <property type="match status" value="3"/>
</dbReference>
<feature type="chain" id="PRO_5041358758" description="EGF-like domain-containing protein" evidence="17">
    <location>
        <begin position="26"/>
        <end position="1590"/>
    </location>
</feature>
<dbReference type="PROSITE" id="PS50026">
    <property type="entry name" value="EGF_3"/>
    <property type="match status" value="1"/>
</dbReference>
<feature type="disulfide bond" evidence="13">
    <location>
        <begin position="836"/>
        <end position="848"/>
    </location>
</feature>
<evidence type="ECO:0000256" key="4">
    <source>
        <dbReference type="ARBA" id="ARBA00022692"/>
    </source>
</evidence>
<evidence type="ECO:0000256" key="7">
    <source>
        <dbReference type="ARBA" id="ARBA00022989"/>
    </source>
</evidence>
<feature type="disulfide bond" evidence="13">
    <location>
        <begin position="89"/>
        <end position="101"/>
    </location>
</feature>
<dbReference type="SMART" id="SM00181">
    <property type="entry name" value="EGF"/>
    <property type="match status" value="6"/>
</dbReference>
<keyword evidence="9 12" id="KW-1015">Disulfide bond</keyword>
<dbReference type="PRINTS" id="PR00261">
    <property type="entry name" value="LDLRECEPTOR"/>
</dbReference>
<feature type="disulfide bond" evidence="13">
    <location>
        <begin position="795"/>
        <end position="807"/>
    </location>
</feature>
<dbReference type="SMART" id="SM00192">
    <property type="entry name" value="LDLa"/>
    <property type="match status" value="9"/>
</dbReference>
<feature type="disulfide bond" evidence="13">
    <location>
        <begin position="802"/>
        <end position="820"/>
    </location>
</feature>
<dbReference type="PROSITE" id="PS00010">
    <property type="entry name" value="ASX_HYDROXYL"/>
    <property type="match status" value="1"/>
</dbReference>
<feature type="disulfide bond" evidence="13">
    <location>
        <begin position="935"/>
        <end position="950"/>
    </location>
</feature>
<feature type="domain" description="EGF-like" evidence="18">
    <location>
        <begin position="1132"/>
        <end position="1171"/>
    </location>
</feature>
<dbReference type="EMBL" id="JAQQBS010000001">
    <property type="protein sequence ID" value="KAK0177779.1"/>
    <property type="molecule type" value="Genomic_DNA"/>
</dbReference>
<dbReference type="PROSITE" id="PS01186">
    <property type="entry name" value="EGF_2"/>
    <property type="match status" value="1"/>
</dbReference>
<dbReference type="GO" id="GO:0005509">
    <property type="term" value="F:calcium ion binding"/>
    <property type="evidence" value="ECO:0007669"/>
    <property type="project" value="InterPro"/>
</dbReference>
<dbReference type="PROSITE" id="PS51120">
    <property type="entry name" value="LDLRB"/>
    <property type="match status" value="2"/>
</dbReference>
<dbReference type="PROSITE" id="PS01187">
    <property type="entry name" value="EGF_CA"/>
    <property type="match status" value="1"/>
</dbReference>
<feature type="disulfide bond" evidence="13">
    <location>
        <begin position="983"/>
        <end position="998"/>
    </location>
</feature>
<evidence type="ECO:0000256" key="13">
    <source>
        <dbReference type="PROSITE-ProRule" id="PRU00124"/>
    </source>
</evidence>
<feature type="disulfide bond" evidence="13">
    <location>
        <begin position="897"/>
        <end position="912"/>
    </location>
</feature>
<evidence type="ECO:0000259" key="18">
    <source>
        <dbReference type="PROSITE" id="PS50026"/>
    </source>
</evidence>
<feature type="transmembrane region" description="Helical" evidence="16">
    <location>
        <begin position="1498"/>
        <end position="1522"/>
    </location>
</feature>
<reference evidence="19" key="1">
    <citation type="journal article" date="2023" name="bioRxiv">
        <title>Scaffold-level genome assemblies of two parasitoid biocontrol wasps reveal the parthenogenesis mechanism and an associated novel virus.</title>
        <authorList>
            <person name="Inwood S."/>
            <person name="Skelly J."/>
            <person name="Guhlin J."/>
            <person name="Harrop T."/>
            <person name="Goldson S."/>
            <person name="Dearden P."/>
        </authorList>
    </citation>
    <scope>NUCLEOTIDE SEQUENCE</scope>
    <source>
        <strain evidence="19">Irish</strain>
        <tissue evidence="19">Whole body</tissue>
    </source>
</reference>
<feature type="disulfide bond" evidence="13">
    <location>
        <begin position="108"/>
        <end position="123"/>
    </location>
</feature>
<feature type="disulfide bond" evidence="13">
    <location>
        <begin position="1008"/>
        <end position="1026"/>
    </location>
</feature>
<reference evidence="19" key="2">
    <citation type="submission" date="2023-03" db="EMBL/GenBank/DDBJ databases">
        <authorList>
            <person name="Inwood S.N."/>
            <person name="Skelly J.G."/>
            <person name="Guhlin J."/>
            <person name="Harrop T.W.R."/>
            <person name="Goldson S.G."/>
            <person name="Dearden P.K."/>
        </authorList>
    </citation>
    <scope>NUCLEOTIDE SEQUENCE</scope>
    <source>
        <strain evidence="19">Irish</strain>
        <tissue evidence="19">Whole body</tissue>
    </source>
</reference>
<gene>
    <name evidence="19" type="ORF">PV328_001792</name>
</gene>
<feature type="repeat" description="LDL-receptor class B" evidence="14">
    <location>
        <begin position="301"/>
        <end position="346"/>
    </location>
</feature>
<dbReference type="Proteomes" id="UP001168990">
    <property type="component" value="Unassembled WGS sequence"/>
</dbReference>
<organism evidence="19 20">
    <name type="scientific">Microctonus aethiopoides</name>
    <dbReference type="NCBI Taxonomy" id="144406"/>
    <lineage>
        <taxon>Eukaryota</taxon>
        <taxon>Metazoa</taxon>
        <taxon>Ecdysozoa</taxon>
        <taxon>Arthropoda</taxon>
        <taxon>Hexapoda</taxon>
        <taxon>Insecta</taxon>
        <taxon>Pterygota</taxon>
        <taxon>Neoptera</taxon>
        <taxon>Endopterygota</taxon>
        <taxon>Hymenoptera</taxon>
        <taxon>Apocrita</taxon>
        <taxon>Ichneumonoidea</taxon>
        <taxon>Braconidae</taxon>
        <taxon>Euphorinae</taxon>
        <taxon>Microctonus</taxon>
    </lineage>
</organism>
<evidence type="ECO:0000256" key="9">
    <source>
        <dbReference type="ARBA" id="ARBA00023157"/>
    </source>
</evidence>
<dbReference type="PROSITE" id="PS50068">
    <property type="entry name" value="LDLRA_2"/>
    <property type="match status" value="9"/>
</dbReference>
<feature type="repeat" description="LDL-receptor class B" evidence="14">
    <location>
        <begin position="347"/>
        <end position="389"/>
    </location>
</feature>
<dbReference type="GO" id="GO:0005886">
    <property type="term" value="C:plasma membrane"/>
    <property type="evidence" value="ECO:0007669"/>
    <property type="project" value="TreeGrafter"/>
</dbReference>
<evidence type="ECO:0000256" key="10">
    <source>
        <dbReference type="ARBA" id="ARBA00023170"/>
    </source>
</evidence>
<dbReference type="FunFam" id="2.120.10.30:FF:000241">
    <property type="entry name" value="Low-density lipoprotein receptor-related protein 6"/>
    <property type="match status" value="1"/>
</dbReference>
<sequence>MSRIKQLRLPIFLLCSFSLLIFTQASYDQFLKDLEKLVNGTNPDSECSPYEFQCKDNNECIGKEKFCNRINDCPDGSDEYPNCTDEKICQSYEFHCGNGYCVPNSLLCDGSNDCEDNSDEKSCDANHCMKNAHLCDQLCIVNGTSYECRCKEGYELQPDKKTCKASDSYSESLLLYSTGTELKVANFSSLDNRTELISNLTDVIAIAMDALHIYWADWVDDYTDNVIYRSLLYENKPELFLSSGIGYVEEIAVDWVTSNIYYIDSMKKLFAACTNNGEYCTGLLRGDHLYPSSLALNPVLGEMYWSEWSESVMGYIGKSKMNGDGRTALVKYNIVHPTAVTIDHVKQRLYWVDIVLKHIESINVDGTGRHKIGSSEGMTIHSLAVLEDRLYWSDFRHHTINSCNKFTCSDKKILLNETKTMTISSMLIHHPLLKSEIQNPCKLSNCSELCLLTGYNQYKCACTLDKELSEDGYTCRPRRDKEYLIAATNSFYLNYYGEYIGYPNLFPFNESFPHFTAIAYDSLNHGIYVNDKESSTLFYYDLNKHKLKIFDDIKNQQISGMSFDFIGNSLYWCNSAMKSIGVYNIEHQQQKTWRFRDAPVNILVIPKYGTMIVAFCHSKCRIDKYTMTGRYVENIVIQNRVLGPKISLAFDYSANEIIFADEGTGNMESITLYGQNRRRIHTGLNGPVSIALSKNRIYWTLRGHTTIFSSKTRPSRTNYVAVDRTKLLTKHNADIMHLITASDKKYETEHECTSLSRGYCTHLCLVGYSKDYECACPNGLVLKHDKKGCEVPAPCEGDVYRCLDNSCIDISKKCDGIVDCLDRDDEANCQKQNSTCFKDEFQCGNGKCLSKDNVCNGEDDCEDLTDEMNCPFRKCPDSTDFKCKSPSGFCIPQSWQCDGINDCNDGSDEVSCENKCPIEMTQCDNGVCIESGLVCNTIDDCGDNTDEYVCYDHMNLIKPTNHCKIDEYRCVDSDKCIPIQSRCNMHRDCPNGDDEDACYRCDLHQFTCNNLRCVQYDRVCNGKNDCRDNSDEELCDKQNRMREPTNLYSKTPVAKLENDETRYKCNNGHSLSYSQVCDGEDNCKDGSDENGLCEVTCTSQLCDHHCKETPKGPQCHCMAGYKLLDDKKTCVNIDECTLDGTCSQICHDEEGKYRCDCVAGFSLKSDGRTCKSSDNTTIIFTATKHDIRKISENFQIINVIGRTSSSISGMDINVKDKLLFWSNENSGTITEYNWDDKKQRIINNKGKPNLIAVDWVTNNVYFVNNEKPYAIMACTRDEHKCSFIVKLKGEGKVTSLAVDPINGYVFWAQIISSPIHPSSKIYRSDMNGENVIIIAKHKIGLVSGIAVHHARSQLFWVDRSQELIVRSSLNGSDRSVFRRVHQPLTINIYEDSIYWIMGSTRTLFTCPLYDAIPCQPVPFQPSNVENFLVISHITSQPYAMNYCAKMKCDWMCTNKNESAKCICLDGKIPDSNSPHCQDIPDISLDTNNPHTPKSPAHVFGTVLAISVLTVFIVFLASLCYFCRRRIFRRFYSVHPTGVSFHNAPANQRRRISDSLTPDDPDLPIFPDEEGENIELGPRVELHYGPSNGNT</sequence>
<feature type="disulfide bond" evidence="13">
    <location>
        <begin position="923"/>
        <end position="941"/>
    </location>
</feature>
<feature type="disulfide bond" evidence="13">
    <location>
        <begin position="1020"/>
        <end position="1035"/>
    </location>
</feature>
<evidence type="ECO:0000256" key="3">
    <source>
        <dbReference type="ARBA" id="ARBA00022583"/>
    </source>
</evidence>
<evidence type="ECO:0000256" key="6">
    <source>
        <dbReference type="ARBA" id="ARBA00022737"/>
    </source>
</evidence>
<dbReference type="Pfam" id="PF00058">
    <property type="entry name" value="Ldl_recept_b"/>
    <property type="match status" value="1"/>
</dbReference>
<evidence type="ECO:0000256" key="8">
    <source>
        <dbReference type="ARBA" id="ARBA00023136"/>
    </source>
</evidence>
<proteinExistence type="predicted"/>
<dbReference type="SUPFAM" id="SSF63825">
    <property type="entry name" value="YWTD domain"/>
    <property type="match status" value="3"/>
</dbReference>
<dbReference type="PROSITE" id="PS01209">
    <property type="entry name" value="LDLRA_1"/>
    <property type="match status" value="3"/>
</dbReference>
<comment type="subcellular location">
    <subcellularLocation>
        <location evidence="1">Membrane</location>
        <topology evidence="1">Single-pass type I membrane protein</topology>
    </subcellularLocation>
</comment>
<dbReference type="SUPFAM" id="SSF57424">
    <property type="entry name" value="LDL receptor-like module"/>
    <property type="match status" value="9"/>
</dbReference>
<evidence type="ECO:0000256" key="16">
    <source>
        <dbReference type="SAM" id="Phobius"/>
    </source>
</evidence>
<keyword evidence="10" id="KW-0675">Receptor</keyword>
<evidence type="ECO:0000256" key="11">
    <source>
        <dbReference type="ARBA" id="ARBA00023180"/>
    </source>
</evidence>
<feature type="disulfide bond" evidence="12">
    <location>
        <begin position="1136"/>
        <end position="1146"/>
    </location>
</feature>
<dbReference type="InterPro" id="IPR018097">
    <property type="entry name" value="EGF_Ca-bd_CS"/>
</dbReference>
<dbReference type="GO" id="GO:0006897">
    <property type="term" value="P:endocytosis"/>
    <property type="evidence" value="ECO:0007669"/>
    <property type="project" value="UniProtKB-KW"/>
</dbReference>
<feature type="region of interest" description="Disordered" evidence="15">
    <location>
        <begin position="1549"/>
        <end position="1590"/>
    </location>
</feature>
<feature type="compositionally biased region" description="Acidic residues" evidence="15">
    <location>
        <begin position="1556"/>
        <end position="1572"/>
    </location>
</feature>
<dbReference type="SMART" id="SM00135">
    <property type="entry name" value="LY"/>
    <property type="match status" value="11"/>
</dbReference>
<keyword evidence="11" id="KW-0325">Glycoprotein</keyword>
<keyword evidence="5 17" id="KW-0732">Signal</keyword>